<proteinExistence type="predicted"/>
<protein>
    <submittedName>
        <fullName evidence="1">Uncharacterized protein</fullName>
    </submittedName>
</protein>
<evidence type="ECO:0000313" key="2">
    <source>
        <dbReference type="Proteomes" id="UP001225788"/>
    </source>
</evidence>
<reference evidence="1 2" key="1">
    <citation type="submission" date="2023-08" db="EMBL/GenBank/DDBJ databases">
        <title>Pathogen: clinical or host-associated sample.</title>
        <authorList>
            <person name="Hergert J."/>
            <person name="Casey R."/>
            <person name="Wagner J."/>
            <person name="Young E.L."/>
            <person name="Oakeson K.F."/>
        </authorList>
    </citation>
    <scope>NUCLEOTIDE SEQUENCE [LARGE SCALE GENOMIC DNA]</scope>
    <source>
        <strain evidence="1 2">UPHL-collab-2</strain>
    </source>
</reference>
<accession>A0ABY9K5G2</accession>
<dbReference type="EMBL" id="CP132314">
    <property type="protein sequence ID" value="WLS03123.1"/>
    <property type="molecule type" value="Genomic_DNA"/>
</dbReference>
<name>A0ABY9K5G2_9HYPH</name>
<gene>
    <name evidence="1" type="ORF">Q9315_00305</name>
</gene>
<evidence type="ECO:0000313" key="1">
    <source>
        <dbReference type="EMBL" id="WLS03123.1"/>
    </source>
</evidence>
<organism evidence="1 2">
    <name type="scientific">Shinella oryzae</name>
    <dbReference type="NCBI Taxonomy" id="2871820"/>
    <lineage>
        <taxon>Bacteria</taxon>
        <taxon>Pseudomonadati</taxon>
        <taxon>Pseudomonadota</taxon>
        <taxon>Alphaproteobacteria</taxon>
        <taxon>Hyphomicrobiales</taxon>
        <taxon>Rhizobiaceae</taxon>
        <taxon>Shinella</taxon>
    </lineage>
</organism>
<dbReference type="Proteomes" id="UP001225788">
    <property type="component" value="Chromosome"/>
</dbReference>
<dbReference type="RefSeq" id="WP_306158637.1">
    <property type="nucleotide sequence ID" value="NZ_CP132314.1"/>
</dbReference>
<sequence>MKRKKADTPESLEPYLILCAELVDEYGEVMQPWLDRLEAMYKAAKRKRDAGKQVDRIKALIANDHAEQPQGG</sequence>
<keyword evidence="2" id="KW-1185">Reference proteome</keyword>